<dbReference type="EMBL" id="JACHGY010000001">
    <property type="protein sequence ID" value="MBB6431170.1"/>
    <property type="molecule type" value="Genomic_DNA"/>
</dbReference>
<keyword evidence="3" id="KW-1185">Reference proteome</keyword>
<protein>
    <submittedName>
        <fullName evidence="2">Uncharacterized protein</fullName>
    </submittedName>
</protein>
<keyword evidence="1" id="KW-0812">Transmembrane</keyword>
<organism evidence="2 3">
    <name type="scientific">Algisphaera agarilytica</name>
    <dbReference type="NCBI Taxonomy" id="1385975"/>
    <lineage>
        <taxon>Bacteria</taxon>
        <taxon>Pseudomonadati</taxon>
        <taxon>Planctomycetota</taxon>
        <taxon>Phycisphaerae</taxon>
        <taxon>Phycisphaerales</taxon>
        <taxon>Phycisphaeraceae</taxon>
        <taxon>Algisphaera</taxon>
    </lineage>
</organism>
<keyword evidence="1" id="KW-0472">Membrane</keyword>
<reference evidence="2 3" key="1">
    <citation type="submission" date="2020-08" db="EMBL/GenBank/DDBJ databases">
        <title>Genomic Encyclopedia of Type Strains, Phase IV (KMG-IV): sequencing the most valuable type-strain genomes for metagenomic binning, comparative biology and taxonomic classification.</title>
        <authorList>
            <person name="Goeker M."/>
        </authorList>
    </citation>
    <scope>NUCLEOTIDE SEQUENCE [LARGE SCALE GENOMIC DNA]</scope>
    <source>
        <strain evidence="2 3">DSM 103725</strain>
    </source>
</reference>
<keyword evidence="1" id="KW-1133">Transmembrane helix</keyword>
<evidence type="ECO:0000313" key="2">
    <source>
        <dbReference type="EMBL" id="MBB6431170.1"/>
    </source>
</evidence>
<dbReference type="RefSeq" id="WP_184678657.1">
    <property type="nucleotide sequence ID" value="NZ_JACHGY010000001.1"/>
</dbReference>
<comment type="caution">
    <text evidence="2">The sequence shown here is derived from an EMBL/GenBank/DDBJ whole genome shotgun (WGS) entry which is preliminary data.</text>
</comment>
<feature type="transmembrane region" description="Helical" evidence="1">
    <location>
        <begin position="156"/>
        <end position="174"/>
    </location>
</feature>
<dbReference type="AlphaFoldDB" id="A0A7X0HB63"/>
<dbReference type="Proteomes" id="UP000541810">
    <property type="component" value="Unassembled WGS sequence"/>
</dbReference>
<gene>
    <name evidence="2" type="ORF">HNQ40_002976</name>
</gene>
<accession>A0A7X0HB63</accession>
<feature type="transmembrane region" description="Helical" evidence="1">
    <location>
        <begin position="31"/>
        <end position="52"/>
    </location>
</feature>
<name>A0A7X0HB63_9BACT</name>
<evidence type="ECO:0000313" key="3">
    <source>
        <dbReference type="Proteomes" id="UP000541810"/>
    </source>
</evidence>
<proteinExistence type="predicted"/>
<evidence type="ECO:0000256" key="1">
    <source>
        <dbReference type="SAM" id="Phobius"/>
    </source>
</evidence>
<sequence length="204" mass="22397">MSSTRPPSAEPRPVPAQPGNWFERRCDTLPGWVFCICGAAILAVVVLTPPWLDQHEAAWRLRAMQAQASALAEQTERYESFAAAIADDDPVVLERLALTHLRKTVAGKTPLWVPPVDQETGNVGDWLAVRQPVIGRDVPHYFAPNNRLTRLVTGPGRVALLLVGLLCLVAGVLFNPRTVRLSPPAPRRIRSASRLSVSRPHPMS</sequence>